<gene>
    <name evidence="5" type="ORF">GGR48_003379</name>
</gene>
<keyword evidence="1" id="KW-0805">Transcription regulation</keyword>
<evidence type="ECO:0000256" key="3">
    <source>
        <dbReference type="ARBA" id="ARBA00023163"/>
    </source>
</evidence>
<dbReference type="PRINTS" id="PR00040">
    <property type="entry name" value="HTHMERR"/>
</dbReference>
<dbReference type="Pfam" id="PF09278">
    <property type="entry name" value="MerR-DNA-bind"/>
    <property type="match status" value="1"/>
</dbReference>
<proteinExistence type="predicted"/>
<dbReference type="SMART" id="SM00422">
    <property type="entry name" value="HTH_MERR"/>
    <property type="match status" value="1"/>
</dbReference>
<dbReference type="RefSeq" id="WP_183952949.1">
    <property type="nucleotide sequence ID" value="NZ_JACIDH010000024.1"/>
</dbReference>
<evidence type="ECO:0000259" key="4">
    <source>
        <dbReference type="PROSITE" id="PS50937"/>
    </source>
</evidence>
<name>A0A7W6ABQ5_9SPHN</name>
<dbReference type="Proteomes" id="UP000538670">
    <property type="component" value="Unassembled WGS sequence"/>
</dbReference>
<dbReference type="InterPro" id="IPR047057">
    <property type="entry name" value="MerR_fam"/>
</dbReference>
<protein>
    <submittedName>
        <fullName evidence="5">Cu(I)-responsive transcriptional regulator</fullName>
    </submittedName>
</protein>
<organism evidence="5 6">
    <name type="scientific">Sphingomonas pseudosanguinis</name>
    <dbReference type="NCBI Taxonomy" id="413712"/>
    <lineage>
        <taxon>Bacteria</taxon>
        <taxon>Pseudomonadati</taxon>
        <taxon>Pseudomonadota</taxon>
        <taxon>Alphaproteobacteria</taxon>
        <taxon>Sphingomonadales</taxon>
        <taxon>Sphingomonadaceae</taxon>
        <taxon>Sphingomonas</taxon>
    </lineage>
</organism>
<evidence type="ECO:0000256" key="2">
    <source>
        <dbReference type="ARBA" id="ARBA00023125"/>
    </source>
</evidence>
<dbReference type="InterPro" id="IPR015358">
    <property type="entry name" value="Tscrpt_reg_MerR_DNA-bd"/>
</dbReference>
<evidence type="ECO:0000313" key="5">
    <source>
        <dbReference type="EMBL" id="MBB3880926.1"/>
    </source>
</evidence>
<evidence type="ECO:0000313" key="6">
    <source>
        <dbReference type="Proteomes" id="UP000538670"/>
    </source>
</evidence>
<dbReference type="Pfam" id="PF00376">
    <property type="entry name" value="MerR"/>
    <property type="match status" value="1"/>
</dbReference>
<dbReference type="PANTHER" id="PTHR30204">
    <property type="entry name" value="REDOX-CYCLING DRUG-SENSING TRANSCRIPTIONAL ACTIVATOR SOXR"/>
    <property type="match status" value="1"/>
</dbReference>
<keyword evidence="2" id="KW-0238">DNA-binding</keyword>
<keyword evidence="3" id="KW-0804">Transcription</keyword>
<accession>A0A7W6ABQ5</accession>
<dbReference type="GO" id="GO:0003700">
    <property type="term" value="F:DNA-binding transcription factor activity"/>
    <property type="evidence" value="ECO:0007669"/>
    <property type="project" value="InterPro"/>
</dbReference>
<sequence length="135" mass="14899">MKIGEIAKQTGLKVETVRFYEAEGLIDPPLRSGGNYRLYGRSHLDRLSFIKRSRDLGFTLDQVRALLRLSDDPRASCDEVDAIAEEHIAVIDRKLADLNALRSEIVTWGGSCKASSIAECKVMDALTSSRASVTT</sequence>
<evidence type="ECO:0000256" key="1">
    <source>
        <dbReference type="ARBA" id="ARBA00023015"/>
    </source>
</evidence>
<comment type="caution">
    <text evidence="5">The sequence shown here is derived from an EMBL/GenBank/DDBJ whole genome shotgun (WGS) entry which is preliminary data.</text>
</comment>
<dbReference type="InterPro" id="IPR000551">
    <property type="entry name" value="MerR-type_HTH_dom"/>
</dbReference>
<dbReference type="AlphaFoldDB" id="A0A7W6ABQ5"/>
<dbReference type="EMBL" id="JACIDH010000024">
    <property type="protein sequence ID" value="MBB3880926.1"/>
    <property type="molecule type" value="Genomic_DNA"/>
</dbReference>
<dbReference type="InterPro" id="IPR009061">
    <property type="entry name" value="DNA-bd_dom_put_sf"/>
</dbReference>
<dbReference type="GO" id="GO:0003677">
    <property type="term" value="F:DNA binding"/>
    <property type="evidence" value="ECO:0007669"/>
    <property type="project" value="UniProtKB-KW"/>
</dbReference>
<keyword evidence="6" id="KW-1185">Reference proteome</keyword>
<dbReference type="CDD" id="cd04785">
    <property type="entry name" value="HTH_CadR-PbrR-like"/>
    <property type="match status" value="1"/>
</dbReference>
<dbReference type="PROSITE" id="PS50937">
    <property type="entry name" value="HTH_MERR_2"/>
    <property type="match status" value="1"/>
</dbReference>
<dbReference type="Gene3D" id="1.10.1660.10">
    <property type="match status" value="1"/>
</dbReference>
<reference evidence="5 6" key="1">
    <citation type="submission" date="2020-08" db="EMBL/GenBank/DDBJ databases">
        <title>Genomic Encyclopedia of Type Strains, Phase IV (KMG-IV): sequencing the most valuable type-strain genomes for metagenomic binning, comparative biology and taxonomic classification.</title>
        <authorList>
            <person name="Goeker M."/>
        </authorList>
    </citation>
    <scope>NUCLEOTIDE SEQUENCE [LARGE SCALE GENOMIC DNA]</scope>
    <source>
        <strain evidence="5 6">DSM 19512</strain>
    </source>
</reference>
<dbReference type="PANTHER" id="PTHR30204:SF94">
    <property type="entry name" value="HEAVY METAL-DEPENDENT TRANSCRIPTIONAL REGULATOR HI_0293-RELATED"/>
    <property type="match status" value="1"/>
</dbReference>
<feature type="domain" description="HTH merR-type" evidence="4">
    <location>
        <begin position="1"/>
        <end position="69"/>
    </location>
</feature>
<dbReference type="PROSITE" id="PS00552">
    <property type="entry name" value="HTH_MERR_1"/>
    <property type="match status" value="1"/>
</dbReference>
<dbReference type="SUPFAM" id="SSF46955">
    <property type="entry name" value="Putative DNA-binding domain"/>
    <property type="match status" value="1"/>
</dbReference>